<dbReference type="InterPro" id="IPR000477">
    <property type="entry name" value="RT_dom"/>
</dbReference>
<dbReference type="Gene3D" id="3.30.70.270">
    <property type="match status" value="1"/>
</dbReference>
<evidence type="ECO:0000313" key="2">
    <source>
        <dbReference type="EMBL" id="KAL2474672.1"/>
    </source>
</evidence>
<dbReference type="PANTHER" id="PTHR24559:SF431">
    <property type="entry name" value="RNA-DIRECTED DNA POLYMERASE HOMOLOG"/>
    <property type="match status" value="1"/>
</dbReference>
<dbReference type="PROSITE" id="PS50878">
    <property type="entry name" value="RT_POL"/>
    <property type="match status" value="1"/>
</dbReference>
<reference evidence="3" key="1">
    <citation type="submission" date="2024-07" db="EMBL/GenBank/DDBJ databases">
        <title>Two chromosome-level genome assemblies of Korean endemic species Abeliophyllum distichum and Forsythia ovata (Oleaceae).</title>
        <authorList>
            <person name="Jang H."/>
        </authorList>
    </citation>
    <scope>NUCLEOTIDE SEQUENCE [LARGE SCALE GENOMIC DNA]</scope>
</reference>
<dbReference type="AlphaFoldDB" id="A0ABD1QEN1"/>
<dbReference type="EMBL" id="JBFOLK010000011">
    <property type="protein sequence ID" value="KAL2474672.1"/>
    <property type="molecule type" value="Genomic_DNA"/>
</dbReference>
<organism evidence="2 3">
    <name type="scientific">Abeliophyllum distichum</name>
    <dbReference type="NCBI Taxonomy" id="126358"/>
    <lineage>
        <taxon>Eukaryota</taxon>
        <taxon>Viridiplantae</taxon>
        <taxon>Streptophyta</taxon>
        <taxon>Embryophyta</taxon>
        <taxon>Tracheophyta</taxon>
        <taxon>Spermatophyta</taxon>
        <taxon>Magnoliopsida</taxon>
        <taxon>eudicotyledons</taxon>
        <taxon>Gunneridae</taxon>
        <taxon>Pentapetalae</taxon>
        <taxon>asterids</taxon>
        <taxon>lamiids</taxon>
        <taxon>Lamiales</taxon>
        <taxon>Oleaceae</taxon>
        <taxon>Forsythieae</taxon>
        <taxon>Abeliophyllum</taxon>
    </lineage>
</organism>
<evidence type="ECO:0000313" key="3">
    <source>
        <dbReference type="Proteomes" id="UP001604336"/>
    </source>
</evidence>
<feature type="domain" description="Reverse transcriptase" evidence="1">
    <location>
        <begin position="1"/>
        <end position="115"/>
    </location>
</feature>
<gene>
    <name evidence="2" type="ORF">Adt_35408</name>
</gene>
<sequence length="264" mass="29800">MDAYSGYNQISMYPPDEEHTSFITDKGLYCYKVMPFSLKNAGATYQRLVNKMFADQLGSTMEVYVDDMLVKSLRAEDHIQHLQKTFQILRSYKMRLNPLKCAFGVASGKFLGFMVNQRRIEANPEKIKALVEMKSPRGPKDVQCLTGRMAALSKFVSKATDKCLPFFKVLKGGKRSRGALPRYGEARAITHYGLKEIEALLLSAQYTCPLQLSFETSYGKKIEASGRVLKWAIELSQFDIVYKPRAAIKGQALVDFVAEFTNSP</sequence>
<comment type="caution">
    <text evidence="2">The sequence shown here is derived from an EMBL/GenBank/DDBJ whole genome shotgun (WGS) entry which is preliminary data.</text>
</comment>
<keyword evidence="3" id="KW-1185">Reference proteome</keyword>
<dbReference type="InterPro" id="IPR053134">
    <property type="entry name" value="RNA-dir_DNA_polymerase"/>
</dbReference>
<dbReference type="Pfam" id="PF00078">
    <property type="entry name" value="RVT_1"/>
    <property type="match status" value="1"/>
</dbReference>
<dbReference type="InterPro" id="IPR043502">
    <property type="entry name" value="DNA/RNA_pol_sf"/>
</dbReference>
<proteinExistence type="predicted"/>
<dbReference type="PANTHER" id="PTHR24559">
    <property type="entry name" value="TRANSPOSON TY3-I GAG-POL POLYPROTEIN"/>
    <property type="match status" value="1"/>
</dbReference>
<dbReference type="SUPFAM" id="SSF56672">
    <property type="entry name" value="DNA/RNA polymerases"/>
    <property type="match status" value="1"/>
</dbReference>
<dbReference type="Proteomes" id="UP001604336">
    <property type="component" value="Unassembled WGS sequence"/>
</dbReference>
<protein>
    <submittedName>
        <fullName evidence="2">Ribonuclease H</fullName>
    </submittedName>
</protein>
<accession>A0ABD1QEN1</accession>
<dbReference type="CDD" id="cd01647">
    <property type="entry name" value="RT_LTR"/>
    <property type="match status" value="1"/>
</dbReference>
<evidence type="ECO:0000259" key="1">
    <source>
        <dbReference type="PROSITE" id="PS50878"/>
    </source>
</evidence>
<dbReference type="InterPro" id="IPR043128">
    <property type="entry name" value="Rev_trsase/Diguanyl_cyclase"/>
</dbReference>
<name>A0ABD1QEN1_9LAMI</name>